<name>A0AAD5XKN6_9FUNG</name>
<dbReference type="InterPro" id="IPR016181">
    <property type="entry name" value="Acyl_CoA_acyltransferase"/>
</dbReference>
<dbReference type="AlphaFoldDB" id="A0AAD5XKN6"/>
<dbReference type="EMBL" id="JADGJH010000075">
    <property type="protein sequence ID" value="KAJ3139394.1"/>
    <property type="molecule type" value="Genomic_DNA"/>
</dbReference>
<accession>A0AAD5XKN6</accession>
<dbReference type="SUPFAM" id="SSF55729">
    <property type="entry name" value="Acyl-CoA N-acyltransferases (Nat)"/>
    <property type="match status" value="1"/>
</dbReference>
<evidence type="ECO:0000313" key="2">
    <source>
        <dbReference type="Proteomes" id="UP001211907"/>
    </source>
</evidence>
<evidence type="ECO:0008006" key="3">
    <source>
        <dbReference type="Google" id="ProtNLM"/>
    </source>
</evidence>
<proteinExistence type="predicted"/>
<dbReference type="Gene3D" id="3.40.630.30">
    <property type="match status" value="1"/>
</dbReference>
<sequence length="245" mass="27181">MKNVSYSLTSAACFRQDAMLVDKMLATRRLSALSGPANAQNPRANYLPIRNSLYVTAWRKEELVGYILARSFQTSSVLGQKIYHAFDTSANEVNDDHATVSHLADTLTINEIVVQQSVEGKGIASKMLDVIMSQNSQRALSDVEFSVLCSNSSSEKMFTRFAERHGHAISFGNVSGSAWGSYIDWKVSVQAVGKVRSLCKENGSGNKLTILSPPFHTLSSLASTDWQCFRDRRDLVDRSRSFQKK</sequence>
<protein>
    <recommendedName>
        <fullName evidence="3">N-acetyltransferase domain-containing protein</fullName>
    </recommendedName>
</protein>
<reference evidence="1" key="1">
    <citation type="submission" date="2020-05" db="EMBL/GenBank/DDBJ databases">
        <title>Phylogenomic resolution of chytrid fungi.</title>
        <authorList>
            <person name="Stajich J.E."/>
            <person name="Amses K."/>
            <person name="Simmons R."/>
            <person name="Seto K."/>
            <person name="Myers J."/>
            <person name="Bonds A."/>
            <person name="Quandt C.A."/>
            <person name="Barry K."/>
            <person name="Liu P."/>
            <person name="Grigoriev I."/>
            <person name="Longcore J.E."/>
            <person name="James T.Y."/>
        </authorList>
    </citation>
    <scope>NUCLEOTIDE SEQUENCE</scope>
    <source>
        <strain evidence="1">JEL0513</strain>
    </source>
</reference>
<gene>
    <name evidence="1" type="ORF">HK100_011669</name>
</gene>
<organism evidence="1 2">
    <name type="scientific">Physocladia obscura</name>
    <dbReference type="NCBI Taxonomy" id="109957"/>
    <lineage>
        <taxon>Eukaryota</taxon>
        <taxon>Fungi</taxon>
        <taxon>Fungi incertae sedis</taxon>
        <taxon>Chytridiomycota</taxon>
        <taxon>Chytridiomycota incertae sedis</taxon>
        <taxon>Chytridiomycetes</taxon>
        <taxon>Chytridiales</taxon>
        <taxon>Chytriomycetaceae</taxon>
        <taxon>Physocladia</taxon>
    </lineage>
</organism>
<keyword evidence="2" id="KW-1185">Reference proteome</keyword>
<comment type="caution">
    <text evidence="1">The sequence shown here is derived from an EMBL/GenBank/DDBJ whole genome shotgun (WGS) entry which is preliminary data.</text>
</comment>
<dbReference type="Proteomes" id="UP001211907">
    <property type="component" value="Unassembled WGS sequence"/>
</dbReference>
<evidence type="ECO:0000313" key="1">
    <source>
        <dbReference type="EMBL" id="KAJ3139394.1"/>
    </source>
</evidence>